<comment type="caution">
    <text evidence="2">The sequence shown here is derived from an EMBL/GenBank/DDBJ whole genome shotgun (WGS) entry which is preliminary data.</text>
</comment>
<accession>A0A369JYV6</accession>
<dbReference type="EMBL" id="LUEZ02000021">
    <property type="protein sequence ID" value="RDB26918.1"/>
    <property type="molecule type" value="Genomic_DNA"/>
</dbReference>
<feature type="compositionally biased region" description="Basic and acidic residues" evidence="1">
    <location>
        <begin position="58"/>
        <end position="82"/>
    </location>
</feature>
<protein>
    <submittedName>
        <fullName evidence="2">Uncharacterized protein</fullName>
    </submittedName>
</protein>
<sequence length="117" mass="13531">MTTRRVSFQNKFIHGYRDLRGGLQNRWLSIDKIRREGRATLSSRTGSTRVGRSITPIGDREHGKDRQSALENQRTNHTEHISFHPASPCPAKNHPDNVTIRVEERIAPHRERRSVKT</sequence>
<feature type="region of interest" description="Disordered" evidence="1">
    <location>
        <begin position="39"/>
        <end position="95"/>
    </location>
</feature>
<dbReference type="AlphaFoldDB" id="A0A369JYV6"/>
<proteinExistence type="predicted"/>
<reference evidence="2" key="1">
    <citation type="submission" date="2018-04" db="EMBL/GenBank/DDBJ databases">
        <title>Whole genome sequencing of Hypsizygus marmoreus.</title>
        <authorList>
            <person name="Choi I.-G."/>
            <person name="Min B."/>
            <person name="Kim J.-G."/>
            <person name="Kim S."/>
            <person name="Oh Y.-L."/>
            <person name="Kong W.-S."/>
            <person name="Park H."/>
            <person name="Jeong J."/>
            <person name="Song E.-S."/>
        </authorList>
    </citation>
    <scope>NUCLEOTIDE SEQUENCE [LARGE SCALE GENOMIC DNA]</scope>
    <source>
        <strain evidence="2">51987-8</strain>
    </source>
</reference>
<dbReference type="Proteomes" id="UP000076154">
    <property type="component" value="Unassembled WGS sequence"/>
</dbReference>
<dbReference type="InParanoid" id="A0A369JYV6"/>
<gene>
    <name evidence="2" type="ORF">Hypma_004953</name>
</gene>
<evidence type="ECO:0000313" key="3">
    <source>
        <dbReference type="Proteomes" id="UP000076154"/>
    </source>
</evidence>
<evidence type="ECO:0000313" key="2">
    <source>
        <dbReference type="EMBL" id="RDB26918.1"/>
    </source>
</evidence>
<evidence type="ECO:0000256" key="1">
    <source>
        <dbReference type="SAM" id="MobiDB-lite"/>
    </source>
</evidence>
<organism evidence="2 3">
    <name type="scientific">Hypsizygus marmoreus</name>
    <name type="common">White beech mushroom</name>
    <name type="synonym">Agaricus marmoreus</name>
    <dbReference type="NCBI Taxonomy" id="39966"/>
    <lineage>
        <taxon>Eukaryota</taxon>
        <taxon>Fungi</taxon>
        <taxon>Dikarya</taxon>
        <taxon>Basidiomycota</taxon>
        <taxon>Agaricomycotina</taxon>
        <taxon>Agaricomycetes</taxon>
        <taxon>Agaricomycetidae</taxon>
        <taxon>Agaricales</taxon>
        <taxon>Tricholomatineae</taxon>
        <taxon>Lyophyllaceae</taxon>
        <taxon>Hypsizygus</taxon>
    </lineage>
</organism>
<keyword evidence="3" id="KW-1185">Reference proteome</keyword>
<feature type="compositionally biased region" description="Low complexity" evidence="1">
    <location>
        <begin position="40"/>
        <end position="55"/>
    </location>
</feature>
<name>A0A369JYV6_HYPMA</name>